<dbReference type="EMBL" id="AUZX01006811">
    <property type="protein sequence ID" value="EQD61913.1"/>
    <property type="molecule type" value="Genomic_DNA"/>
</dbReference>
<evidence type="ECO:0000313" key="2">
    <source>
        <dbReference type="EMBL" id="EQD61913.1"/>
    </source>
</evidence>
<sequence>KTLDSRKKKDYYATPCEMFARAFESFVFDALELNGTRCDYLVNGVEGALYSDRSKFVGNPYPAGSERETIYGKMDVFMKEVREFVLNAAEKDREEQNSSVRACRP</sequence>
<reference evidence="2" key="1">
    <citation type="submission" date="2013-08" db="EMBL/GenBank/DDBJ databases">
        <authorList>
            <person name="Mendez C."/>
            <person name="Richter M."/>
            <person name="Ferrer M."/>
            <person name="Sanchez J."/>
        </authorList>
    </citation>
    <scope>NUCLEOTIDE SEQUENCE</scope>
</reference>
<feature type="non-terminal residue" evidence="2">
    <location>
        <position position="1"/>
    </location>
</feature>
<proteinExistence type="predicted"/>
<dbReference type="AlphaFoldDB" id="T1AZX2"/>
<evidence type="ECO:0000259" key="1">
    <source>
        <dbReference type="Pfam" id="PF18796"/>
    </source>
</evidence>
<accession>T1AZX2</accession>
<reference evidence="2" key="2">
    <citation type="journal article" date="2014" name="ISME J.">
        <title>Microbial stratification in low pH oxic and suboxic macroscopic growths along an acid mine drainage.</title>
        <authorList>
            <person name="Mendez-Garcia C."/>
            <person name="Mesa V."/>
            <person name="Sprenger R.R."/>
            <person name="Richter M."/>
            <person name="Diez M.S."/>
            <person name="Solano J."/>
            <person name="Bargiela R."/>
            <person name="Golyshina O.V."/>
            <person name="Manteca A."/>
            <person name="Ramos J.L."/>
            <person name="Gallego J.R."/>
            <person name="Llorente I."/>
            <person name="Martins Dos Santos V.A."/>
            <person name="Jensen O.N."/>
            <person name="Pelaez A.I."/>
            <person name="Sanchez J."/>
            <person name="Ferrer M."/>
        </authorList>
    </citation>
    <scope>NUCLEOTIDE SEQUENCE</scope>
</reference>
<dbReference type="Pfam" id="PF18796">
    <property type="entry name" value="LPD1"/>
    <property type="match status" value="1"/>
</dbReference>
<comment type="caution">
    <text evidence="2">The sequence shown here is derived from an EMBL/GenBank/DDBJ whole genome shotgun (WGS) entry which is preliminary data.</text>
</comment>
<gene>
    <name evidence="2" type="ORF">B1A_09545</name>
</gene>
<protein>
    <recommendedName>
        <fullName evidence="1">Large polyvalent protein-associated domain-containing protein</fullName>
    </recommendedName>
</protein>
<dbReference type="InterPro" id="IPR041047">
    <property type="entry name" value="LPD1"/>
</dbReference>
<feature type="domain" description="Large polyvalent protein-associated" evidence="1">
    <location>
        <begin position="3"/>
        <end position="82"/>
    </location>
</feature>
<name>T1AZX2_9ZZZZ</name>
<organism evidence="2">
    <name type="scientific">mine drainage metagenome</name>
    <dbReference type="NCBI Taxonomy" id="410659"/>
    <lineage>
        <taxon>unclassified sequences</taxon>
        <taxon>metagenomes</taxon>
        <taxon>ecological metagenomes</taxon>
    </lineage>
</organism>